<organism evidence="1">
    <name type="scientific">Sinorhizobium fredii (strain NBRC 101917 / NGR234)</name>
    <dbReference type="NCBI Taxonomy" id="394"/>
    <lineage>
        <taxon>Bacteria</taxon>
        <taxon>Pseudomonadati</taxon>
        <taxon>Pseudomonadota</taxon>
        <taxon>Alphaproteobacteria</taxon>
        <taxon>Hyphomicrobiales</taxon>
        <taxon>Rhizobiaceae</taxon>
        <taxon>Sinorhizobium/Ensifer group</taxon>
        <taxon>Sinorhizobium</taxon>
    </lineage>
</organism>
<accession>Q6W1Q8</accession>
<name>Q6W1Q8_SINFN</name>
<gene>
    <name evidence="1" type="ORF">RNGR00536</name>
</gene>
<evidence type="ECO:0000313" key="1">
    <source>
        <dbReference type="EMBL" id="AAQ87310.1"/>
    </source>
</evidence>
<geneLocation type="plasmid" evidence="1">
    <name>megaplasmid 2</name>
</geneLocation>
<reference evidence="1" key="1">
    <citation type="submission" date="2003-06" db="EMBL/GenBank/DDBJ databases">
        <title>Comparative DNA analysis of two large contigs of the Rhizobium sp. NGR234 megaplasmid 2.</title>
        <authorList>
            <person name="Broughton W.J."/>
            <person name="Perret X."/>
            <person name="Staehelin C."/>
            <person name="Schmitz R.A."/>
            <person name="Raasch C."/>
            <person name="Liesegang H."/>
            <person name="Gottschalk G."/>
            <person name="Streit W.R."/>
        </authorList>
    </citation>
    <scope>NUCLEOTIDE SEQUENCE</scope>
    <source>
        <strain evidence="1">NGR234</strain>
        <plasmid evidence="1">megaplasmid 2</plasmid>
    </source>
</reference>
<proteinExistence type="predicted"/>
<dbReference type="EMBL" id="AY316747">
    <property type="protein sequence ID" value="AAQ87310.1"/>
    <property type="molecule type" value="Genomic_DNA"/>
</dbReference>
<keyword evidence="1" id="KW-0614">Plasmid</keyword>
<dbReference type="AlphaFoldDB" id="Q6W1Q8"/>
<sequence>MLVLRPWTKRFGGHQAARDAGSLIRLYLTGLLLNISNPRMPISYLALLPGVLGTRPLTVYHTAELLVIIAPIEVIVVGGHTLIGYGAETVLADQRPASSTSSLKPFIPS</sequence>
<protein>
    <submittedName>
        <fullName evidence="1">Uncharacterized protein</fullName>
    </submittedName>
</protein>